<organism evidence="1 2">
    <name type="scientific">Artomyces pyxidatus</name>
    <dbReference type="NCBI Taxonomy" id="48021"/>
    <lineage>
        <taxon>Eukaryota</taxon>
        <taxon>Fungi</taxon>
        <taxon>Dikarya</taxon>
        <taxon>Basidiomycota</taxon>
        <taxon>Agaricomycotina</taxon>
        <taxon>Agaricomycetes</taxon>
        <taxon>Russulales</taxon>
        <taxon>Auriscalpiaceae</taxon>
        <taxon>Artomyces</taxon>
    </lineage>
</organism>
<evidence type="ECO:0000313" key="2">
    <source>
        <dbReference type="Proteomes" id="UP000814140"/>
    </source>
</evidence>
<keyword evidence="2" id="KW-1185">Reference proteome</keyword>
<reference evidence="1" key="1">
    <citation type="submission" date="2021-03" db="EMBL/GenBank/DDBJ databases">
        <authorList>
            <consortium name="DOE Joint Genome Institute"/>
            <person name="Ahrendt S."/>
            <person name="Looney B.P."/>
            <person name="Miyauchi S."/>
            <person name="Morin E."/>
            <person name="Drula E."/>
            <person name="Courty P.E."/>
            <person name="Chicoki N."/>
            <person name="Fauchery L."/>
            <person name="Kohler A."/>
            <person name="Kuo A."/>
            <person name="Labutti K."/>
            <person name="Pangilinan J."/>
            <person name="Lipzen A."/>
            <person name="Riley R."/>
            <person name="Andreopoulos W."/>
            <person name="He G."/>
            <person name="Johnson J."/>
            <person name="Barry K.W."/>
            <person name="Grigoriev I.V."/>
            <person name="Nagy L."/>
            <person name="Hibbett D."/>
            <person name="Henrissat B."/>
            <person name="Matheny P.B."/>
            <person name="Labbe J."/>
            <person name="Martin F."/>
        </authorList>
    </citation>
    <scope>NUCLEOTIDE SEQUENCE</scope>
    <source>
        <strain evidence="1">HHB10654</strain>
    </source>
</reference>
<name>A0ACB8SZL9_9AGAM</name>
<gene>
    <name evidence="1" type="ORF">BV25DRAFT_1991903</name>
</gene>
<accession>A0ACB8SZL9</accession>
<proteinExistence type="predicted"/>
<reference evidence="1" key="2">
    <citation type="journal article" date="2022" name="New Phytol.">
        <title>Evolutionary transition to the ectomycorrhizal habit in the genomes of a hyperdiverse lineage of mushroom-forming fungi.</title>
        <authorList>
            <person name="Looney B."/>
            <person name="Miyauchi S."/>
            <person name="Morin E."/>
            <person name="Drula E."/>
            <person name="Courty P.E."/>
            <person name="Kohler A."/>
            <person name="Kuo A."/>
            <person name="LaButti K."/>
            <person name="Pangilinan J."/>
            <person name="Lipzen A."/>
            <person name="Riley R."/>
            <person name="Andreopoulos W."/>
            <person name="He G."/>
            <person name="Johnson J."/>
            <person name="Nolan M."/>
            <person name="Tritt A."/>
            <person name="Barry K.W."/>
            <person name="Grigoriev I.V."/>
            <person name="Nagy L.G."/>
            <person name="Hibbett D."/>
            <person name="Henrissat B."/>
            <person name="Matheny P.B."/>
            <person name="Labbe J."/>
            <person name="Martin F.M."/>
        </authorList>
    </citation>
    <scope>NUCLEOTIDE SEQUENCE</scope>
    <source>
        <strain evidence="1">HHB10654</strain>
    </source>
</reference>
<comment type="caution">
    <text evidence="1">The sequence shown here is derived from an EMBL/GenBank/DDBJ whole genome shotgun (WGS) entry which is preliminary data.</text>
</comment>
<dbReference type="EMBL" id="MU277210">
    <property type="protein sequence ID" value="KAI0061910.1"/>
    <property type="molecule type" value="Genomic_DNA"/>
</dbReference>
<dbReference type="Proteomes" id="UP000814140">
    <property type="component" value="Unassembled WGS sequence"/>
</dbReference>
<sequence>MIPFLYAIVLAVLPLLPIFRKSNFRISDINFNFLSTAWHPEPAFVSPTETYLFIEDSAKSGGGNLFPIISGPHCVDDAFAPMCFAVVDGLEDDAISEPEAQPIPSLWDTISTPLMLKFSEVAIVLTLVFAVFAHLFTARQWPTLMDRISTAISIYWNYSSGAVSSVFLQDVLLDLYRFWMEDSVPPETASGTSDDSLQPMFGPTILVTAEIEAAAVTEDENPASRLSPLSMPGALRPLLSPSTSLDLSPVSLATGDAHRHIRVPSSLPMNRRISDQPVRASVPRLLPLNALSLSDHHATDPASSPLPSDVPAVVTRIAGFTIGTDGTSQSCGNDVNARDSSLDLAHITSSRSVGRKPSFLAMSLQDLYAKPPKAGFTSTAPTLAPPFREACKKVFPTVKPTQTQPAQRRIARAPSAPRQRIRHRRFRSDGVQVRDSRCYLGPGDQERCVSGLSALDPAKIDPTCAFAVISAERVEKLEREAVAWDPSWKPFKIALPVQQSASAGDDSSSELVVADTAAKESSVAVPIQGALGEKPDLSIVGIIITDEGNRVVPSNPRPDASMRREIKIRPGYAPQESFTKYRPPPAREAHARASSESPLSSLWRSRSASPSASLFPRFQMSVDSPSRKADNWRSTTNTAVSSPTAADDVKAADSPITPAIVEMAPVPKEMNLSLSLSRRPGANSLNLRKPSHDPFRSNVNACTPKGAAVRPRLSAPALDVLKAHVNPQPLRRPGRTSTGGFGTKVWGNDALTPSEELKRRRVRTASARALENVGATGHCDKSGQIVLPAGTGWKGRSPARGSPRQRQPTAAPQGWAGQS</sequence>
<evidence type="ECO:0000313" key="1">
    <source>
        <dbReference type="EMBL" id="KAI0061910.1"/>
    </source>
</evidence>
<protein>
    <submittedName>
        <fullName evidence="1">Uncharacterized protein</fullName>
    </submittedName>
</protein>